<organism evidence="2 3">
    <name type="scientific">Cladobotryum mycophilum</name>
    <dbReference type="NCBI Taxonomy" id="491253"/>
    <lineage>
        <taxon>Eukaryota</taxon>
        <taxon>Fungi</taxon>
        <taxon>Dikarya</taxon>
        <taxon>Ascomycota</taxon>
        <taxon>Pezizomycotina</taxon>
        <taxon>Sordariomycetes</taxon>
        <taxon>Hypocreomycetidae</taxon>
        <taxon>Hypocreales</taxon>
        <taxon>Hypocreaceae</taxon>
        <taxon>Cladobotryum</taxon>
    </lineage>
</organism>
<protein>
    <recommendedName>
        <fullName evidence="4">SSCRP protein</fullName>
    </recommendedName>
</protein>
<accession>A0ABR0SDH9</accession>
<keyword evidence="3" id="KW-1185">Reference proteome</keyword>
<gene>
    <name evidence="2" type="ORF">PT974_08112</name>
</gene>
<evidence type="ECO:0000313" key="2">
    <source>
        <dbReference type="EMBL" id="KAK5989850.1"/>
    </source>
</evidence>
<dbReference type="Proteomes" id="UP001338125">
    <property type="component" value="Unassembled WGS sequence"/>
</dbReference>
<proteinExistence type="predicted"/>
<reference evidence="2 3" key="1">
    <citation type="submission" date="2024-01" db="EMBL/GenBank/DDBJ databases">
        <title>Complete genome of Cladobotryum mycophilum ATHUM6906.</title>
        <authorList>
            <person name="Christinaki A.C."/>
            <person name="Myridakis A.I."/>
            <person name="Kouvelis V.N."/>
        </authorList>
    </citation>
    <scope>NUCLEOTIDE SEQUENCE [LARGE SCALE GENOMIC DNA]</scope>
    <source>
        <strain evidence="2 3">ATHUM6906</strain>
    </source>
</reference>
<comment type="caution">
    <text evidence="2">The sequence shown here is derived from an EMBL/GenBank/DDBJ whole genome shotgun (WGS) entry which is preliminary data.</text>
</comment>
<feature type="signal peptide" evidence="1">
    <location>
        <begin position="1"/>
        <end position="19"/>
    </location>
</feature>
<sequence length="118" mass="12764">MQFFAIISAAAALMASANAAFIPRNIHVADFRVYSGDDCFTGNLGVWTVIDDDFTNGQCKSLNADYKSLSLTDINKGCTFTAYESDDCKTGATVLTVAQCSKATDQFKAWSITCGYKQ</sequence>
<keyword evidence="1" id="KW-0732">Signal</keyword>
<evidence type="ECO:0000256" key="1">
    <source>
        <dbReference type="SAM" id="SignalP"/>
    </source>
</evidence>
<name>A0ABR0SDH9_9HYPO</name>
<evidence type="ECO:0008006" key="4">
    <source>
        <dbReference type="Google" id="ProtNLM"/>
    </source>
</evidence>
<dbReference type="EMBL" id="JAVFKD010000014">
    <property type="protein sequence ID" value="KAK5989850.1"/>
    <property type="molecule type" value="Genomic_DNA"/>
</dbReference>
<feature type="chain" id="PRO_5045986921" description="SSCRP protein" evidence="1">
    <location>
        <begin position="20"/>
        <end position="118"/>
    </location>
</feature>
<evidence type="ECO:0000313" key="3">
    <source>
        <dbReference type="Proteomes" id="UP001338125"/>
    </source>
</evidence>